<evidence type="ECO:0000313" key="3">
    <source>
        <dbReference type="WBParaSite" id="PSU_v2.g20377.t1"/>
    </source>
</evidence>
<keyword evidence="2" id="KW-1185">Reference proteome</keyword>
<reference evidence="3" key="1">
    <citation type="submission" date="2022-11" db="UniProtKB">
        <authorList>
            <consortium name="WormBaseParasite"/>
        </authorList>
    </citation>
    <scope>IDENTIFICATION</scope>
</reference>
<protein>
    <submittedName>
        <fullName evidence="3">26S proteasome regulatory subunit Rpn6 N-terminal domain-containing protein</fullName>
    </submittedName>
</protein>
<dbReference type="AlphaFoldDB" id="A0A914YSJ1"/>
<accession>A0A914YSJ1</accession>
<sequence length="139" mass="15535">MSTAAVISPVAASEVAELTKYVQKSLLEATEDIKKREDSLLKLGKLLSEAKELEQLKILIHDSRPFFSLVGAARAVMIIRNLIELCLKIAGGDGNIKVDTCNDMIGWAKNQGRVYLRQVLQARLVRLFNDLQRYTGMVF</sequence>
<feature type="domain" description="26S proteasome regulatory subunit Rpn6 N-terminal" evidence="1">
    <location>
        <begin position="15"/>
        <end position="120"/>
    </location>
</feature>
<dbReference type="InterPro" id="IPR040773">
    <property type="entry name" value="Rpn6_N"/>
</dbReference>
<evidence type="ECO:0000313" key="2">
    <source>
        <dbReference type="Proteomes" id="UP000887577"/>
    </source>
</evidence>
<organism evidence="2 3">
    <name type="scientific">Panagrolaimus superbus</name>
    <dbReference type="NCBI Taxonomy" id="310955"/>
    <lineage>
        <taxon>Eukaryota</taxon>
        <taxon>Metazoa</taxon>
        <taxon>Ecdysozoa</taxon>
        <taxon>Nematoda</taxon>
        <taxon>Chromadorea</taxon>
        <taxon>Rhabditida</taxon>
        <taxon>Tylenchina</taxon>
        <taxon>Panagrolaimomorpha</taxon>
        <taxon>Panagrolaimoidea</taxon>
        <taxon>Panagrolaimidae</taxon>
        <taxon>Panagrolaimus</taxon>
    </lineage>
</organism>
<proteinExistence type="predicted"/>
<evidence type="ECO:0000259" key="1">
    <source>
        <dbReference type="Pfam" id="PF18055"/>
    </source>
</evidence>
<dbReference type="Proteomes" id="UP000887577">
    <property type="component" value="Unplaced"/>
</dbReference>
<name>A0A914YSJ1_9BILA</name>
<dbReference type="WBParaSite" id="PSU_v2.g20377.t1">
    <property type="protein sequence ID" value="PSU_v2.g20377.t1"/>
    <property type="gene ID" value="PSU_v2.g20377"/>
</dbReference>
<dbReference type="Gene3D" id="1.25.40.570">
    <property type="match status" value="1"/>
</dbReference>
<dbReference type="Pfam" id="PF18055">
    <property type="entry name" value="RPN6_N"/>
    <property type="match status" value="1"/>
</dbReference>